<keyword evidence="4 10" id="KW-1133">Transmembrane helix</keyword>
<evidence type="ECO:0000256" key="3">
    <source>
        <dbReference type="ARBA" id="ARBA00022692"/>
    </source>
</evidence>
<dbReference type="Pfam" id="PF00654">
    <property type="entry name" value="Voltage_CLC"/>
    <property type="match status" value="1"/>
</dbReference>
<dbReference type="GO" id="GO:0005254">
    <property type="term" value="F:chloride channel activity"/>
    <property type="evidence" value="ECO:0007669"/>
    <property type="project" value="UniProtKB-KW"/>
</dbReference>
<keyword evidence="7" id="KW-0869">Chloride channel</keyword>
<keyword evidence="8" id="KW-0868">Chloride</keyword>
<dbReference type="InterPro" id="IPR001807">
    <property type="entry name" value="ClC"/>
</dbReference>
<dbReference type="GO" id="GO:0034707">
    <property type="term" value="C:chloride channel complex"/>
    <property type="evidence" value="ECO:0007669"/>
    <property type="project" value="UniProtKB-KW"/>
</dbReference>
<feature type="transmembrane region" description="Helical" evidence="10">
    <location>
        <begin position="23"/>
        <end position="47"/>
    </location>
</feature>
<gene>
    <name evidence="11" type="ORF">Athai_66960</name>
</gene>
<feature type="transmembrane region" description="Helical" evidence="10">
    <location>
        <begin position="67"/>
        <end position="88"/>
    </location>
</feature>
<feature type="transmembrane region" description="Helical" evidence="10">
    <location>
        <begin position="308"/>
        <end position="333"/>
    </location>
</feature>
<dbReference type="AlphaFoldDB" id="A0A7R7DWK0"/>
<dbReference type="InterPro" id="IPR050368">
    <property type="entry name" value="ClC-type_chloride_channel"/>
</dbReference>
<evidence type="ECO:0000256" key="1">
    <source>
        <dbReference type="ARBA" id="ARBA00004141"/>
    </source>
</evidence>
<keyword evidence="9" id="KW-0407">Ion channel</keyword>
<dbReference type="PANTHER" id="PTHR43427">
    <property type="entry name" value="CHLORIDE CHANNEL PROTEIN CLC-E"/>
    <property type="match status" value="1"/>
</dbReference>
<proteinExistence type="predicted"/>
<keyword evidence="3 10" id="KW-0812">Transmembrane</keyword>
<dbReference type="EMBL" id="AP023355">
    <property type="protein sequence ID" value="BCJ39193.1"/>
    <property type="molecule type" value="Genomic_DNA"/>
</dbReference>
<dbReference type="PANTHER" id="PTHR43427:SF6">
    <property type="entry name" value="CHLORIDE CHANNEL PROTEIN CLC-E"/>
    <property type="match status" value="1"/>
</dbReference>
<name>A0A7R7DWK0_9ACTN</name>
<organism evidence="11 12">
    <name type="scientific">Actinocatenispora thailandica</name>
    <dbReference type="NCBI Taxonomy" id="227318"/>
    <lineage>
        <taxon>Bacteria</taxon>
        <taxon>Bacillati</taxon>
        <taxon>Actinomycetota</taxon>
        <taxon>Actinomycetes</taxon>
        <taxon>Micromonosporales</taxon>
        <taxon>Micromonosporaceae</taxon>
        <taxon>Actinocatenispora</taxon>
    </lineage>
</organism>
<dbReference type="SUPFAM" id="SSF81340">
    <property type="entry name" value="Clc chloride channel"/>
    <property type="match status" value="1"/>
</dbReference>
<keyword evidence="12" id="KW-1185">Reference proteome</keyword>
<dbReference type="InterPro" id="IPR014743">
    <property type="entry name" value="Cl-channel_core"/>
</dbReference>
<evidence type="ECO:0000256" key="4">
    <source>
        <dbReference type="ARBA" id="ARBA00022989"/>
    </source>
</evidence>
<feature type="transmembrane region" description="Helical" evidence="10">
    <location>
        <begin position="276"/>
        <end position="296"/>
    </location>
</feature>
<comment type="subcellular location">
    <subcellularLocation>
        <location evidence="1">Membrane</location>
        <topology evidence="1">Multi-pass membrane protein</topology>
    </subcellularLocation>
</comment>
<feature type="transmembrane region" description="Helical" evidence="10">
    <location>
        <begin position="191"/>
        <end position="216"/>
    </location>
</feature>
<dbReference type="Proteomes" id="UP000611640">
    <property type="component" value="Chromosome"/>
</dbReference>
<evidence type="ECO:0000313" key="12">
    <source>
        <dbReference type="Proteomes" id="UP000611640"/>
    </source>
</evidence>
<dbReference type="Gene3D" id="1.10.3080.10">
    <property type="entry name" value="Clc chloride channel"/>
    <property type="match status" value="1"/>
</dbReference>
<evidence type="ECO:0008006" key="13">
    <source>
        <dbReference type="Google" id="ProtNLM"/>
    </source>
</evidence>
<evidence type="ECO:0000256" key="8">
    <source>
        <dbReference type="ARBA" id="ARBA00023214"/>
    </source>
</evidence>
<reference evidence="11 12" key="1">
    <citation type="submission" date="2020-08" db="EMBL/GenBank/DDBJ databases">
        <title>Whole genome shotgun sequence of Actinocatenispora thailandica NBRC 105041.</title>
        <authorList>
            <person name="Komaki H."/>
            <person name="Tamura T."/>
        </authorList>
    </citation>
    <scope>NUCLEOTIDE SEQUENCE [LARGE SCALE GENOMIC DNA]</scope>
    <source>
        <strain evidence="11 12">NBRC 105041</strain>
    </source>
</reference>
<feature type="transmembrane region" description="Helical" evidence="10">
    <location>
        <begin position="345"/>
        <end position="365"/>
    </location>
</feature>
<protein>
    <recommendedName>
        <fullName evidence="13">Chloride channel protein</fullName>
    </recommendedName>
</protein>
<evidence type="ECO:0000313" key="11">
    <source>
        <dbReference type="EMBL" id="BCJ39193.1"/>
    </source>
</evidence>
<dbReference type="KEGG" id="atl:Athai_66960"/>
<evidence type="ECO:0000256" key="5">
    <source>
        <dbReference type="ARBA" id="ARBA00023065"/>
    </source>
</evidence>
<keyword evidence="2" id="KW-0813">Transport</keyword>
<evidence type="ECO:0000256" key="6">
    <source>
        <dbReference type="ARBA" id="ARBA00023136"/>
    </source>
</evidence>
<feature type="transmembrane region" description="Helical" evidence="10">
    <location>
        <begin position="404"/>
        <end position="422"/>
    </location>
</feature>
<evidence type="ECO:0000256" key="10">
    <source>
        <dbReference type="SAM" id="Phobius"/>
    </source>
</evidence>
<accession>A0A7R7DWK0</accession>
<evidence type="ECO:0000256" key="2">
    <source>
        <dbReference type="ARBA" id="ARBA00022448"/>
    </source>
</evidence>
<evidence type="ECO:0000256" key="9">
    <source>
        <dbReference type="ARBA" id="ARBA00023303"/>
    </source>
</evidence>
<keyword evidence="5" id="KW-0406">Ion transport</keyword>
<feature type="transmembrane region" description="Helical" evidence="10">
    <location>
        <begin position="236"/>
        <end position="255"/>
    </location>
</feature>
<keyword evidence="6 10" id="KW-0472">Membrane</keyword>
<dbReference type="CDD" id="cd00400">
    <property type="entry name" value="Voltage_gated_ClC"/>
    <property type="match status" value="1"/>
</dbReference>
<evidence type="ECO:0000256" key="7">
    <source>
        <dbReference type="ARBA" id="ARBA00023173"/>
    </source>
</evidence>
<sequence>MVDGATGSAAGHEARTGAGVLRLVLLGAAIGVPAAFAAAGFLALVHFLETWLWTDLPSALGHRTPPWYLVVGLPVAGALIVLAVRRLLPGDGGHRPLQGIGGGPTPLAAGPGVVLAALGTLPFGAVLGPEAPIVAIGSVLGVAASRLAHLDARRTQVLSTAGSFSAISALFGGPVVAGMLLLEAGLAAGSALLPALVPGVVAAAIGYVIFIGFGTWGGLNAPGLTVPHLPAYQGLHLYDLLIAIAVGILAALLLAGVHRVASRVERLQQRFGMAPVLVGGGLLVGLLALAATGLGADSTNVLFSGQTSLPALVGAGSVGALLVLLVGKALAYAVSLGCGFRGGPIFPAIFLGVALAAVATVGFGVSPTLAIAVGTAAGMAAQARLLFSPLVFAALLVGHAGTDAVPAVALASATAWLAAQALTGRKHT</sequence>
<feature type="transmembrane region" description="Helical" evidence="10">
    <location>
        <begin position="161"/>
        <end position="182"/>
    </location>
</feature>